<dbReference type="GO" id="GO:0016779">
    <property type="term" value="F:nucleotidyltransferase activity"/>
    <property type="evidence" value="ECO:0007669"/>
    <property type="project" value="InterPro"/>
</dbReference>
<dbReference type="Pfam" id="PF01909">
    <property type="entry name" value="NTP_transf_2"/>
    <property type="match status" value="1"/>
</dbReference>
<dbReference type="Proteomes" id="UP000614469">
    <property type="component" value="Unassembled WGS sequence"/>
</dbReference>
<proteinExistence type="predicted"/>
<dbReference type="PROSITE" id="PS50152">
    <property type="entry name" value="25A_SYNTH_3"/>
    <property type="match status" value="1"/>
</dbReference>
<dbReference type="CDD" id="cd05403">
    <property type="entry name" value="NT_KNTase_like"/>
    <property type="match status" value="1"/>
</dbReference>
<organism evidence="2 3">
    <name type="scientific">Candidatus Desulfolinea nitratireducens</name>
    <dbReference type="NCBI Taxonomy" id="2841698"/>
    <lineage>
        <taxon>Bacteria</taxon>
        <taxon>Bacillati</taxon>
        <taxon>Chloroflexota</taxon>
        <taxon>Anaerolineae</taxon>
        <taxon>Anaerolineales</taxon>
        <taxon>Anaerolineales incertae sedis</taxon>
        <taxon>Candidatus Desulfolinea</taxon>
    </lineage>
</organism>
<protein>
    <submittedName>
        <fullName evidence="2">Nucleotidyltransferase domain-containing protein</fullName>
    </submittedName>
</protein>
<sequence>MSKKIQAILNTLKKGLTNIYGTQLKEVYLFGSYARGEANPLNSDIDVLIVLNGEFDYWEESKRSSELIASLSLQYDMVISRKFASVMEYRHSKMPLYINIRKEGIAV</sequence>
<accession>A0A8J6TE75</accession>
<evidence type="ECO:0000313" key="2">
    <source>
        <dbReference type="EMBL" id="MBC8334258.1"/>
    </source>
</evidence>
<dbReference type="EMBL" id="JACNJN010000056">
    <property type="protein sequence ID" value="MBC8334258.1"/>
    <property type="molecule type" value="Genomic_DNA"/>
</dbReference>
<gene>
    <name evidence="2" type="ORF">H8E29_03245</name>
</gene>
<dbReference type="InterPro" id="IPR052548">
    <property type="entry name" value="Type_VII_TA_antitoxin"/>
</dbReference>
<name>A0A8J6TE75_9CHLR</name>
<dbReference type="SUPFAM" id="SSF81301">
    <property type="entry name" value="Nucleotidyltransferase"/>
    <property type="match status" value="1"/>
</dbReference>
<dbReference type="InterPro" id="IPR002934">
    <property type="entry name" value="Polymerase_NTP_transf_dom"/>
</dbReference>
<feature type="domain" description="Polymerase nucleotidyl transferase" evidence="1">
    <location>
        <begin position="11"/>
        <end position="76"/>
    </location>
</feature>
<dbReference type="PANTHER" id="PTHR33933:SF1">
    <property type="entry name" value="PROTEIN ADENYLYLTRANSFERASE MNTA-RELATED"/>
    <property type="match status" value="1"/>
</dbReference>
<dbReference type="InterPro" id="IPR043519">
    <property type="entry name" value="NT_sf"/>
</dbReference>
<evidence type="ECO:0000313" key="3">
    <source>
        <dbReference type="Proteomes" id="UP000614469"/>
    </source>
</evidence>
<evidence type="ECO:0000259" key="1">
    <source>
        <dbReference type="Pfam" id="PF01909"/>
    </source>
</evidence>
<dbReference type="AlphaFoldDB" id="A0A8J6TE75"/>
<comment type="caution">
    <text evidence="2">The sequence shown here is derived from an EMBL/GenBank/DDBJ whole genome shotgun (WGS) entry which is preliminary data.</text>
</comment>
<dbReference type="PANTHER" id="PTHR33933">
    <property type="entry name" value="NUCLEOTIDYLTRANSFERASE"/>
    <property type="match status" value="1"/>
</dbReference>
<reference evidence="2 3" key="1">
    <citation type="submission" date="2020-08" db="EMBL/GenBank/DDBJ databases">
        <title>Bridging the membrane lipid divide: bacteria of the FCB group superphylum have the potential to synthesize archaeal ether lipids.</title>
        <authorList>
            <person name="Villanueva L."/>
            <person name="Von Meijenfeldt F.A.B."/>
            <person name="Westbye A.B."/>
            <person name="Yadav S."/>
            <person name="Hopmans E.C."/>
            <person name="Dutilh B.E."/>
            <person name="Sinninghe Damste J.S."/>
        </authorList>
    </citation>
    <scope>NUCLEOTIDE SEQUENCE [LARGE SCALE GENOMIC DNA]</scope>
    <source>
        <strain evidence="2">NIOZ-UU36</strain>
    </source>
</reference>
<dbReference type="Gene3D" id="3.30.460.10">
    <property type="entry name" value="Beta Polymerase, domain 2"/>
    <property type="match status" value="1"/>
</dbReference>